<name>A0A4Q7Y5R2_9ACTN</name>
<keyword evidence="7 9" id="KW-0472">Membrane</keyword>
<evidence type="ECO:0000256" key="6">
    <source>
        <dbReference type="ARBA" id="ARBA00022989"/>
    </source>
</evidence>
<feature type="domain" description="Tripartite ATP-independent periplasmic transporters DctQ component" evidence="10">
    <location>
        <begin position="34"/>
        <end position="160"/>
    </location>
</feature>
<dbReference type="InterPro" id="IPR007387">
    <property type="entry name" value="TRAP_DctQ"/>
</dbReference>
<comment type="similarity">
    <text evidence="8">Belongs to the TRAP transporter small permease family.</text>
</comment>
<protein>
    <submittedName>
        <fullName evidence="11">TRAP-type C4-dicarboxylate transport system permease small subunit</fullName>
    </submittedName>
</protein>
<feature type="transmembrane region" description="Helical" evidence="9">
    <location>
        <begin position="58"/>
        <end position="77"/>
    </location>
</feature>
<dbReference type="GO" id="GO:0022857">
    <property type="term" value="F:transmembrane transporter activity"/>
    <property type="evidence" value="ECO:0007669"/>
    <property type="project" value="TreeGrafter"/>
</dbReference>
<evidence type="ECO:0000259" key="10">
    <source>
        <dbReference type="Pfam" id="PF04290"/>
    </source>
</evidence>
<dbReference type="InterPro" id="IPR055348">
    <property type="entry name" value="DctQ"/>
</dbReference>
<gene>
    <name evidence="11" type="ORF">BKA19_1664</name>
</gene>
<keyword evidence="5 9" id="KW-0812">Transmembrane</keyword>
<keyword evidence="3" id="KW-1003">Cell membrane</keyword>
<dbReference type="PANTHER" id="PTHR35011">
    <property type="entry name" value="2,3-DIKETO-L-GULONATE TRAP TRANSPORTER SMALL PERMEASE PROTEIN YIAM"/>
    <property type="match status" value="1"/>
</dbReference>
<evidence type="ECO:0000313" key="12">
    <source>
        <dbReference type="Proteomes" id="UP000292507"/>
    </source>
</evidence>
<dbReference type="Pfam" id="PF04290">
    <property type="entry name" value="DctQ"/>
    <property type="match status" value="1"/>
</dbReference>
<sequence length="178" mass="19365">MTAPHDTPMRWWSRPLRVVTAIEIGLAATATVVMFLCVLLQAAQRYLPFEGFTWTGELARFCLVWLTFVMAGVLVTMEGHISLEVIDLVRNPLVVRFVRVFACLVVALVGAGFAVEAYDLMVSTGRLRSPSLRLPLSWFYALPLLGFVSTAIRASVAAVRFAVRGVPAAPAATVVGAE</sequence>
<evidence type="ECO:0000256" key="1">
    <source>
        <dbReference type="ARBA" id="ARBA00004429"/>
    </source>
</evidence>
<accession>A0A4Q7Y5R2</accession>
<comment type="caution">
    <text evidence="11">The sequence shown here is derived from an EMBL/GenBank/DDBJ whole genome shotgun (WGS) entry which is preliminary data.</text>
</comment>
<evidence type="ECO:0000256" key="8">
    <source>
        <dbReference type="ARBA" id="ARBA00038436"/>
    </source>
</evidence>
<organism evidence="11 12">
    <name type="scientific">Blastococcus saxobsidens</name>
    <dbReference type="NCBI Taxonomy" id="138336"/>
    <lineage>
        <taxon>Bacteria</taxon>
        <taxon>Bacillati</taxon>
        <taxon>Actinomycetota</taxon>
        <taxon>Actinomycetes</taxon>
        <taxon>Geodermatophilales</taxon>
        <taxon>Geodermatophilaceae</taxon>
        <taxon>Blastococcus</taxon>
    </lineage>
</organism>
<dbReference type="GO" id="GO:0015740">
    <property type="term" value="P:C4-dicarboxylate transport"/>
    <property type="evidence" value="ECO:0007669"/>
    <property type="project" value="TreeGrafter"/>
</dbReference>
<evidence type="ECO:0000256" key="7">
    <source>
        <dbReference type="ARBA" id="ARBA00023136"/>
    </source>
</evidence>
<feature type="transmembrane region" description="Helical" evidence="9">
    <location>
        <begin position="21"/>
        <end position="43"/>
    </location>
</feature>
<dbReference type="OrthoDB" id="3557025at2"/>
<keyword evidence="4" id="KW-0997">Cell inner membrane</keyword>
<keyword evidence="2" id="KW-0813">Transport</keyword>
<comment type="subcellular location">
    <subcellularLocation>
        <location evidence="1">Cell inner membrane</location>
        <topology evidence="1">Multi-pass membrane protein</topology>
    </subcellularLocation>
</comment>
<evidence type="ECO:0000313" key="11">
    <source>
        <dbReference type="EMBL" id="RZU31978.1"/>
    </source>
</evidence>
<reference evidence="11 12" key="1">
    <citation type="submission" date="2019-02" db="EMBL/GenBank/DDBJ databases">
        <title>Sequencing the genomes of 1000 actinobacteria strains.</title>
        <authorList>
            <person name="Klenk H.-P."/>
        </authorList>
    </citation>
    <scope>NUCLEOTIDE SEQUENCE [LARGE SCALE GENOMIC DNA]</scope>
    <source>
        <strain evidence="11 12">DSM 44509</strain>
    </source>
</reference>
<feature type="transmembrane region" description="Helical" evidence="9">
    <location>
        <begin position="138"/>
        <end position="156"/>
    </location>
</feature>
<dbReference type="EMBL" id="SHKV01000001">
    <property type="protein sequence ID" value="RZU31978.1"/>
    <property type="molecule type" value="Genomic_DNA"/>
</dbReference>
<dbReference type="RefSeq" id="WP_130504205.1">
    <property type="nucleotide sequence ID" value="NZ_POQT01000046.1"/>
</dbReference>
<evidence type="ECO:0000256" key="9">
    <source>
        <dbReference type="SAM" id="Phobius"/>
    </source>
</evidence>
<keyword evidence="6 9" id="KW-1133">Transmembrane helix</keyword>
<dbReference type="AlphaFoldDB" id="A0A4Q7Y5R2"/>
<dbReference type="Proteomes" id="UP000292507">
    <property type="component" value="Unassembled WGS sequence"/>
</dbReference>
<dbReference type="GO" id="GO:0005886">
    <property type="term" value="C:plasma membrane"/>
    <property type="evidence" value="ECO:0007669"/>
    <property type="project" value="UniProtKB-SubCell"/>
</dbReference>
<proteinExistence type="inferred from homology"/>
<evidence type="ECO:0000256" key="4">
    <source>
        <dbReference type="ARBA" id="ARBA00022519"/>
    </source>
</evidence>
<evidence type="ECO:0000256" key="3">
    <source>
        <dbReference type="ARBA" id="ARBA00022475"/>
    </source>
</evidence>
<dbReference type="PANTHER" id="PTHR35011:SF2">
    <property type="entry name" value="2,3-DIKETO-L-GULONATE TRAP TRANSPORTER SMALL PERMEASE PROTEIN YIAM"/>
    <property type="match status" value="1"/>
</dbReference>
<keyword evidence="12" id="KW-1185">Reference proteome</keyword>
<evidence type="ECO:0000256" key="2">
    <source>
        <dbReference type="ARBA" id="ARBA00022448"/>
    </source>
</evidence>
<feature type="transmembrane region" description="Helical" evidence="9">
    <location>
        <begin position="97"/>
        <end position="118"/>
    </location>
</feature>
<evidence type="ECO:0000256" key="5">
    <source>
        <dbReference type="ARBA" id="ARBA00022692"/>
    </source>
</evidence>